<keyword evidence="5 6" id="KW-0687">Ribonucleoprotein</keyword>
<comment type="similarity">
    <text evidence="1 6 7">Belongs to the universal ribosomal protein uL23 family.</text>
</comment>
<dbReference type="Proteomes" id="UP000280307">
    <property type="component" value="Unassembled WGS sequence"/>
</dbReference>
<dbReference type="HAMAP" id="MF_01369_B">
    <property type="entry name" value="Ribosomal_uL23_B"/>
    <property type="match status" value="1"/>
</dbReference>
<evidence type="ECO:0000313" key="8">
    <source>
        <dbReference type="EMBL" id="RRR71056.1"/>
    </source>
</evidence>
<reference evidence="8 9" key="1">
    <citation type="submission" date="2018-12" db="EMBL/GenBank/DDBJ databases">
        <title>Genome Sequence of Candidatus Viridilinea halotolerans isolated from saline sulfide-rich spring.</title>
        <authorList>
            <person name="Grouzdev D.S."/>
            <person name="Burganskaya E.I."/>
            <person name="Krutkina M.S."/>
            <person name="Sukhacheva M.V."/>
            <person name="Gorlenko V.M."/>
        </authorList>
    </citation>
    <scope>NUCLEOTIDE SEQUENCE [LARGE SCALE GENOMIC DNA]</scope>
    <source>
        <strain evidence="8">Chok-6</strain>
    </source>
</reference>
<gene>
    <name evidence="6" type="primary">rplW</name>
    <name evidence="8" type="ORF">EI684_12080</name>
</gene>
<dbReference type="InterPro" id="IPR013025">
    <property type="entry name" value="Ribosomal_uL23-like"/>
</dbReference>
<keyword evidence="4 6" id="KW-0689">Ribosomal protein</keyword>
<dbReference type="Gene3D" id="3.30.70.330">
    <property type="match status" value="1"/>
</dbReference>
<comment type="subunit">
    <text evidence="6">Part of the 50S ribosomal subunit. Contacts protein L29, and trigger factor when it is bound to the ribosome.</text>
</comment>
<name>A0A426TYJ8_9CHLR</name>
<dbReference type="EMBL" id="RSAS01000475">
    <property type="protein sequence ID" value="RRR71056.1"/>
    <property type="molecule type" value="Genomic_DNA"/>
</dbReference>
<dbReference type="InterPro" id="IPR012678">
    <property type="entry name" value="Ribosomal_uL23/eL15/eS24_sf"/>
</dbReference>
<dbReference type="GO" id="GO:0005840">
    <property type="term" value="C:ribosome"/>
    <property type="evidence" value="ECO:0007669"/>
    <property type="project" value="UniProtKB-KW"/>
</dbReference>
<evidence type="ECO:0000256" key="6">
    <source>
        <dbReference type="HAMAP-Rule" id="MF_01369"/>
    </source>
</evidence>
<evidence type="ECO:0000256" key="4">
    <source>
        <dbReference type="ARBA" id="ARBA00022980"/>
    </source>
</evidence>
<evidence type="ECO:0000256" key="2">
    <source>
        <dbReference type="ARBA" id="ARBA00022730"/>
    </source>
</evidence>
<keyword evidence="2 6" id="KW-0699">rRNA-binding</keyword>
<dbReference type="GO" id="GO:0019843">
    <property type="term" value="F:rRNA binding"/>
    <property type="evidence" value="ECO:0007669"/>
    <property type="project" value="UniProtKB-UniRule"/>
</dbReference>
<evidence type="ECO:0000256" key="5">
    <source>
        <dbReference type="ARBA" id="ARBA00023274"/>
    </source>
</evidence>
<evidence type="ECO:0000256" key="1">
    <source>
        <dbReference type="ARBA" id="ARBA00006700"/>
    </source>
</evidence>
<dbReference type="FunFam" id="3.30.70.330:FF:000001">
    <property type="entry name" value="50S ribosomal protein L23"/>
    <property type="match status" value="1"/>
</dbReference>
<evidence type="ECO:0000256" key="7">
    <source>
        <dbReference type="RuleBase" id="RU003934"/>
    </source>
</evidence>
<dbReference type="NCBIfam" id="NF004366">
    <property type="entry name" value="PRK05738.3-2"/>
    <property type="match status" value="1"/>
</dbReference>
<organism evidence="8 9">
    <name type="scientific">Candidatus Viridilinea halotolerans</name>
    <dbReference type="NCBI Taxonomy" id="2491704"/>
    <lineage>
        <taxon>Bacteria</taxon>
        <taxon>Bacillati</taxon>
        <taxon>Chloroflexota</taxon>
        <taxon>Chloroflexia</taxon>
        <taxon>Chloroflexales</taxon>
        <taxon>Chloroflexineae</taxon>
        <taxon>Oscillochloridaceae</taxon>
        <taxon>Candidatus Viridilinea</taxon>
    </lineage>
</organism>
<comment type="function">
    <text evidence="6">One of the early assembly proteins it binds 23S rRNA. One of the proteins that surrounds the polypeptide exit tunnel on the outside of the ribosome. Forms the main docking site for trigger factor binding to the ribosome.</text>
</comment>
<sequence length="95" mass="10986">MPTPHQIIVRPLITEKNTNLMQENNKYSFEVLRNASKPEIKRAIEFIFDVSVEKVHTMNVRGKLKRRGRETGYTREWKKAIVTLAPGDSIGIFDS</sequence>
<dbReference type="PROSITE" id="PS00050">
    <property type="entry name" value="RIBOSOMAL_L23"/>
    <property type="match status" value="1"/>
</dbReference>
<evidence type="ECO:0000313" key="9">
    <source>
        <dbReference type="Proteomes" id="UP000280307"/>
    </source>
</evidence>
<evidence type="ECO:0000256" key="3">
    <source>
        <dbReference type="ARBA" id="ARBA00022884"/>
    </source>
</evidence>
<accession>A0A426TYJ8</accession>
<dbReference type="InterPro" id="IPR012677">
    <property type="entry name" value="Nucleotide-bd_a/b_plait_sf"/>
</dbReference>
<dbReference type="SUPFAM" id="SSF54189">
    <property type="entry name" value="Ribosomal proteins S24e, L23 and L15e"/>
    <property type="match status" value="1"/>
</dbReference>
<protein>
    <recommendedName>
        <fullName evidence="6">Large ribosomal subunit protein uL23</fullName>
    </recommendedName>
</protein>
<dbReference type="NCBIfam" id="NF004359">
    <property type="entry name" value="PRK05738.1-3"/>
    <property type="match status" value="1"/>
</dbReference>
<dbReference type="InterPro" id="IPR001014">
    <property type="entry name" value="Ribosomal_uL23_CS"/>
</dbReference>
<dbReference type="Pfam" id="PF00276">
    <property type="entry name" value="Ribosomal_L23"/>
    <property type="match status" value="1"/>
</dbReference>
<dbReference type="AlphaFoldDB" id="A0A426TYJ8"/>
<keyword evidence="3 6" id="KW-0694">RNA-binding</keyword>
<dbReference type="NCBIfam" id="NF004363">
    <property type="entry name" value="PRK05738.2-4"/>
    <property type="match status" value="1"/>
</dbReference>
<comment type="caution">
    <text evidence="8">The sequence shown here is derived from an EMBL/GenBank/DDBJ whole genome shotgun (WGS) entry which is preliminary data.</text>
</comment>
<proteinExistence type="inferred from homology"/>
<dbReference type="GO" id="GO:0006412">
    <property type="term" value="P:translation"/>
    <property type="evidence" value="ECO:0007669"/>
    <property type="project" value="UniProtKB-UniRule"/>
</dbReference>
<dbReference type="GO" id="GO:1990904">
    <property type="term" value="C:ribonucleoprotein complex"/>
    <property type="evidence" value="ECO:0007669"/>
    <property type="project" value="UniProtKB-KW"/>
</dbReference>
<dbReference type="PANTHER" id="PTHR11620">
    <property type="entry name" value="60S RIBOSOMAL PROTEIN L23A"/>
    <property type="match status" value="1"/>
</dbReference>
<dbReference type="GO" id="GO:0003735">
    <property type="term" value="F:structural constituent of ribosome"/>
    <property type="evidence" value="ECO:0007669"/>
    <property type="project" value="InterPro"/>
</dbReference>